<evidence type="ECO:0000313" key="1">
    <source>
        <dbReference type="EMBL" id="GAA4975559.1"/>
    </source>
</evidence>
<dbReference type="EMBL" id="BAABIL010000205">
    <property type="protein sequence ID" value="GAA4975559.1"/>
    <property type="molecule type" value="Genomic_DNA"/>
</dbReference>
<evidence type="ECO:0000313" key="2">
    <source>
        <dbReference type="Proteomes" id="UP001501195"/>
    </source>
</evidence>
<name>A0ABP9HPB9_9ACTN</name>
<reference evidence="2" key="1">
    <citation type="journal article" date="2019" name="Int. J. Syst. Evol. Microbiol.">
        <title>The Global Catalogue of Microorganisms (GCM) 10K type strain sequencing project: providing services to taxonomists for standard genome sequencing and annotation.</title>
        <authorList>
            <consortium name="The Broad Institute Genomics Platform"/>
            <consortium name="The Broad Institute Genome Sequencing Center for Infectious Disease"/>
            <person name="Wu L."/>
            <person name="Ma J."/>
        </authorList>
    </citation>
    <scope>NUCLEOTIDE SEQUENCE [LARGE SCALE GENOMIC DNA]</scope>
    <source>
        <strain evidence="2">JCM 18126</strain>
    </source>
</reference>
<dbReference type="RefSeq" id="WP_345711907.1">
    <property type="nucleotide sequence ID" value="NZ_BAABIL010000205.1"/>
</dbReference>
<dbReference type="Proteomes" id="UP001501195">
    <property type="component" value="Unassembled WGS sequence"/>
</dbReference>
<gene>
    <name evidence="1" type="ORF">GCM10023225_15840</name>
</gene>
<accession>A0ABP9HPB9</accession>
<protein>
    <recommendedName>
        <fullName evidence="3">HEAT repeat domain-containing protein</fullName>
    </recommendedName>
</protein>
<keyword evidence="2" id="KW-1185">Reference proteome</keyword>
<proteinExistence type="predicted"/>
<sequence length="185" mass="20353">MVDWARLAGPLLQRKDMAGVQSDGTAVLAGGTSVARMALEHLLGAEAWRQAVRRYVHRSWAPDTEMVRSVLRLVQPEAGMQECLRLWREGTGEERIAAVELAQIFTRPEVLDAVPQMLADPEPLVPVWAAVIVREFVYDGVVEGEDVHGHMQLMEAHHHPSVREVAAGLRAWLSGDPAPGEVGDD</sequence>
<organism evidence="1 2">
    <name type="scientific">Kineococcus glutinatus</name>
    <dbReference type="NCBI Taxonomy" id="1070872"/>
    <lineage>
        <taxon>Bacteria</taxon>
        <taxon>Bacillati</taxon>
        <taxon>Actinomycetota</taxon>
        <taxon>Actinomycetes</taxon>
        <taxon>Kineosporiales</taxon>
        <taxon>Kineosporiaceae</taxon>
        <taxon>Kineococcus</taxon>
    </lineage>
</organism>
<evidence type="ECO:0008006" key="3">
    <source>
        <dbReference type="Google" id="ProtNLM"/>
    </source>
</evidence>
<comment type="caution">
    <text evidence="1">The sequence shown here is derived from an EMBL/GenBank/DDBJ whole genome shotgun (WGS) entry which is preliminary data.</text>
</comment>